<proteinExistence type="predicted"/>
<evidence type="ECO:0000313" key="1">
    <source>
        <dbReference type="EMBL" id="KAI4322646.1"/>
    </source>
</evidence>
<gene>
    <name evidence="1" type="ORF">L6164_022320</name>
</gene>
<protein>
    <submittedName>
        <fullName evidence="1">Uncharacterized protein</fullName>
    </submittedName>
</protein>
<name>A0ACB9MG69_BAUVA</name>
<accession>A0ACB9MG69</accession>
<organism evidence="1 2">
    <name type="scientific">Bauhinia variegata</name>
    <name type="common">Purple orchid tree</name>
    <name type="synonym">Phanera variegata</name>
    <dbReference type="NCBI Taxonomy" id="167791"/>
    <lineage>
        <taxon>Eukaryota</taxon>
        <taxon>Viridiplantae</taxon>
        <taxon>Streptophyta</taxon>
        <taxon>Embryophyta</taxon>
        <taxon>Tracheophyta</taxon>
        <taxon>Spermatophyta</taxon>
        <taxon>Magnoliopsida</taxon>
        <taxon>eudicotyledons</taxon>
        <taxon>Gunneridae</taxon>
        <taxon>Pentapetalae</taxon>
        <taxon>rosids</taxon>
        <taxon>fabids</taxon>
        <taxon>Fabales</taxon>
        <taxon>Fabaceae</taxon>
        <taxon>Cercidoideae</taxon>
        <taxon>Cercideae</taxon>
        <taxon>Bauhiniinae</taxon>
        <taxon>Bauhinia</taxon>
    </lineage>
</organism>
<sequence>MGSGETYAATQTEETLTLQGQADIWKLIYTYGDSMALKSAVELRIPDIIRRHGGPLSLTQILAGISDAPSPDITCLARIMRVLVRNKIFSAQEASDGGDTLYGLTHSSRWLLTESGSEPSLAPLVVMENHPLRMASWHYLSQCVREGGSAFVKAHGRDVWEFGLENPEFNKRFNEGMACTAKTVMSGVISGYKDGFDSIGSVVDVGGGTGQTISEIVKSYPHIKGINFDLPHVVAAAPKYEGVTHIGGDMFQEIPHADAVFMKWVLHDWSDEDCVKILNKCKKAIPEGRGKVIIAEIVLKPEGQGFFDYTGLLVDLAMLATCNGGRERTEPEWKKLLQEAGFPRSNIITVNALTSVIEAYPI</sequence>
<reference evidence="1 2" key="1">
    <citation type="journal article" date="2022" name="DNA Res.">
        <title>Chromosomal-level genome assembly of the orchid tree Bauhinia variegata (Leguminosae; Cercidoideae) supports the allotetraploid origin hypothesis of Bauhinia.</title>
        <authorList>
            <person name="Zhong Y."/>
            <person name="Chen Y."/>
            <person name="Zheng D."/>
            <person name="Pang J."/>
            <person name="Liu Y."/>
            <person name="Luo S."/>
            <person name="Meng S."/>
            <person name="Qian L."/>
            <person name="Wei D."/>
            <person name="Dai S."/>
            <person name="Zhou R."/>
        </authorList>
    </citation>
    <scope>NUCLEOTIDE SEQUENCE [LARGE SCALE GENOMIC DNA]</scope>
    <source>
        <strain evidence="1">BV-YZ2020</strain>
    </source>
</reference>
<comment type="caution">
    <text evidence="1">The sequence shown here is derived from an EMBL/GenBank/DDBJ whole genome shotgun (WGS) entry which is preliminary data.</text>
</comment>
<dbReference type="EMBL" id="CM039434">
    <property type="protein sequence ID" value="KAI4322646.1"/>
    <property type="molecule type" value="Genomic_DNA"/>
</dbReference>
<evidence type="ECO:0000313" key="2">
    <source>
        <dbReference type="Proteomes" id="UP000828941"/>
    </source>
</evidence>
<dbReference type="Proteomes" id="UP000828941">
    <property type="component" value="Chromosome 9"/>
</dbReference>
<keyword evidence="2" id="KW-1185">Reference proteome</keyword>